<dbReference type="GO" id="GO:0003735">
    <property type="term" value="F:structural constituent of ribosome"/>
    <property type="evidence" value="ECO:0007669"/>
    <property type="project" value="InterPro"/>
</dbReference>
<evidence type="ECO:0000313" key="12">
    <source>
        <dbReference type="EMBL" id="MCA9385790.1"/>
    </source>
</evidence>
<feature type="compositionally biased region" description="Basic residues" evidence="9">
    <location>
        <begin position="1"/>
        <end position="11"/>
    </location>
</feature>
<dbReference type="SMART" id="SM01390">
    <property type="entry name" value="Ribosomal_S4"/>
    <property type="match status" value="1"/>
</dbReference>
<dbReference type="PROSITE" id="PS50889">
    <property type="entry name" value="S4"/>
    <property type="match status" value="1"/>
</dbReference>
<gene>
    <name evidence="7 12" type="primary">rpsD</name>
    <name evidence="12" type="ORF">KC717_04025</name>
</gene>
<evidence type="ECO:0000256" key="1">
    <source>
        <dbReference type="ARBA" id="ARBA00007465"/>
    </source>
</evidence>
<dbReference type="InterPro" id="IPR018079">
    <property type="entry name" value="Ribosomal_uS4_CS"/>
</dbReference>
<dbReference type="NCBIfam" id="NF003717">
    <property type="entry name" value="PRK05327.1"/>
    <property type="match status" value="1"/>
</dbReference>
<dbReference type="GO" id="GO:0019843">
    <property type="term" value="F:rRNA binding"/>
    <property type="evidence" value="ECO:0007669"/>
    <property type="project" value="UniProtKB-UniRule"/>
</dbReference>
<dbReference type="InterPro" id="IPR036986">
    <property type="entry name" value="S4_RNA-bd_sf"/>
</dbReference>
<comment type="similarity">
    <text evidence="1 7 8">Belongs to the universal ribosomal protein uS4 family.</text>
</comment>
<dbReference type="CDD" id="cd00165">
    <property type="entry name" value="S4"/>
    <property type="match status" value="1"/>
</dbReference>
<name>A0A955L863_9BACT</name>
<evidence type="ECO:0000259" key="11">
    <source>
        <dbReference type="SMART" id="SM01390"/>
    </source>
</evidence>
<dbReference type="HAMAP" id="MF_01306_B">
    <property type="entry name" value="Ribosomal_uS4_B"/>
    <property type="match status" value="1"/>
</dbReference>
<dbReference type="GO" id="GO:0042274">
    <property type="term" value="P:ribosomal small subunit biogenesis"/>
    <property type="evidence" value="ECO:0007669"/>
    <property type="project" value="TreeGrafter"/>
</dbReference>
<reference evidence="12" key="1">
    <citation type="submission" date="2020-04" db="EMBL/GenBank/DDBJ databases">
        <authorList>
            <person name="Zhang T."/>
        </authorList>
    </citation>
    <scope>NUCLEOTIDE SEQUENCE</scope>
    <source>
        <strain evidence="12">HKST-UBA11</strain>
    </source>
</reference>
<sequence length="198" mass="22843">MARYTGPKRKLERRENATLFNNDNWRKRPTPPGQHGASRSRPSSFAIQFREKQKVKRTYGLLEKQFKNLYKKALKTDGNTGVRLLQLLELRLDNVVYRLGFAVTRNQARQLVNHGHVLINGRKVDIPSYTVSPEDTIELSKKIQKSELMVNVKAETKGAQVPEWLDQHANGGKVNDEPKRSHIDKSINEQLIIELYSR</sequence>
<evidence type="ECO:0000256" key="6">
    <source>
        <dbReference type="ARBA" id="ARBA00035254"/>
    </source>
</evidence>
<keyword evidence="5 7" id="KW-0687">Ribonucleoprotein</keyword>
<organism evidence="12 13">
    <name type="scientific">Candidatus Dojkabacteria bacterium</name>
    <dbReference type="NCBI Taxonomy" id="2099670"/>
    <lineage>
        <taxon>Bacteria</taxon>
        <taxon>Candidatus Dojkabacteria</taxon>
    </lineage>
</organism>
<dbReference type="Pfam" id="PF01479">
    <property type="entry name" value="S4"/>
    <property type="match status" value="1"/>
</dbReference>
<dbReference type="AlphaFoldDB" id="A0A955L863"/>
<dbReference type="InterPro" id="IPR002942">
    <property type="entry name" value="S4_RNA-bd"/>
</dbReference>
<dbReference type="EMBL" id="JAGQLH010000045">
    <property type="protein sequence ID" value="MCA9385790.1"/>
    <property type="molecule type" value="Genomic_DNA"/>
</dbReference>
<comment type="caution">
    <text evidence="12">The sequence shown here is derived from an EMBL/GenBank/DDBJ whole genome shotgun (WGS) entry which is preliminary data.</text>
</comment>
<evidence type="ECO:0000256" key="2">
    <source>
        <dbReference type="ARBA" id="ARBA00022730"/>
    </source>
</evidence>
<dbReference type="PROSITE" id="PS00632">
    <property type="entry name" value="RIBOSOMAL_S4"/>
    <property type="match status" value="1"/>
</dbReference>
<evidence type="ECO:0000256" key="9">
    <source>
        <dbReference type="SAM" id="MobiDB-lite"/>
    </source>
</evidence>
<dbReference type="InterPro" id="IPR005709">
    <property type="entry name" value="Ribosomal_uS4_bac-type"/>
</dbReference>
<evidence type="ECO:0000313" key="13">
    <source>
        <dbReference type="Proteomes" id="UP000754563"/>
    </source>
</evidence>
<dbReference type="GO" id="GO:0006412">
    <property type="term" value="P:translation"/>
    <property type="evidence" value="ECO:0007669"/>
    <property type="project" value="UniProtKB-UniRule"/>
</dbReference>
<comment type="function">
    <text evidence="7">One of the primary rRNA binding proteins, it binds directly to 16S rRNA where it nucleates assembly of the body of the 30S subunit.</text>
</comment>
<evidence type="ECO:0000256" key="4">
    <source>
        <dbReference type="ARBA" id="ARBA00022980"/>
    </source>
</evidence>
<dbReference type="InterPro" id="IPR022801">
    <property type="entry name" value="Ribosomal_uS4"/>
</dbReference>
<keyword evidence="4 7" id="KW-0689">Ribosomal protein</keyword>
<evidence type="ECO:0000256" key="5">
    <source>
        <dbReference type="ARBA" id="ARBA00023274"/>
    </source>
</evidence>
<dbReference type="InterPro" id="IPR001912">
    <property type="entry name" value="Ribosomal_uS4_N"/>
</dbReference>
<dbReference type="Gene3D" id="1.10.1050.10">
    <property type="entry name" value="Ribosomal Protein S4 Delta 41, Chain A, domain 1"/>
    <property type="match status" value="1"/>
</dbReference>
<dbReference type="SUPFAM" id="SSF55174">
    <property type="entry name" value="Alpha-L RNA-binding motif"/>
    <property type="match status" value="1"/>
</dbReference>
<evidence type="ECO:0000256" key="7">
    <source>
        <dbReference type="HAMAP-Rule" id="MF_01306"/>
    </source>
</evidence>
<feature type="region of interest" description="Disordered" evidence="9">
    <location>
        <begin position="1"/>
        <end position="44"/>
    </location>
</feature>
<dbReference type="SMART" id="SM00363">
    <property type="entry name" value="S4"/>
    <property type="match status" value="1"/>
</dbReference>
<evidence type="ECO:0000256" key="8">
    <source>
        <dbReference type="RuleBase" id="RU003699"/>
    </source>
</evidence>
<dbReference type="PANTHER" id="PTHR11831">
    <property type="entry name" value="30S 40S RIBOSOMAL PROTEIN"/>
    <property type="match status" value="1"/>
</dbReference>
<feature type="domain" description="Small ribosomal subunit protein uS4 N-terminal" evidence="11">
    <location>
        <begin position="3"/>
        <end position="89"/>
    </location>
</feature>
<keyword evidence="3 7" id="KW-0694">RNA-binding</keyword>
<protein>
    <recommendedName>
        <fullName evidence="6 7">Small ribosomal subunit protein uS4</fullName>
    </recommendedName>
</protein>
<dbReference type="FunFam" id="3.10.290.10:FF:000001">
    <property type="entry name" value="30S ribosomal protein S4"/>
    <property type="match status" value="1"/>
</dbReference>
<reference evidence="12" key="2">
    <citation type="journal article" date="2021" name="Microbiome">
        <title>Successional dynamics and alternative stable states in a saline activated sludge microbial community over 9 years.</title>
        <authorList>
            <person name="Wang Y."/>
            <person name="Ye J."/>
            <person name="Ju F."/>
            <person name="Liu L."/>
            <person name="Boyd J.A."/>
            <person name="Deng Y."/>
            <person name="Parks D.H."/>
            <person name="Jiang X."/>
            <person name="Yin X."/>
            <person name="Woodcroft B.J."/>
            <person name="Tyson G.W."/>
            <person name="Hugenholtz P."/>
            <person name="Polz M.F."/>
            <person name="Zhang T."/>
        </authorList>
    </citation>
    <scope>NUCLEOTIDE SEQUENCE</scope>
    <source>
        <strain evidence="12">HKST-UBA11</strain>
    </source>
</reference>
<dbReference type="GO" id="GO:0015935">
    <property type="term" value="C:small ribosomal subunit"/>
    <property type="evidence" value="ECO:0007669"/>
    <property type="project" value="InterPro"/>
</dbReference>
<comment type="function">
    <text evidence="7">With S5 and S12 plays an important role in translational accuracy.</text>
</comment>
<keyword evidence="2 7" id="KW-0699">rRNA-binding</keyword>
<accession>A0A955L863</accession>
<dbReference type="Pfam" id="PF00163">
    <property type="entry name" value="Ribosomal_S4"/>
    <property type="match status" value="1"/>
</dbReference>
<proteinExistence type="inferred from homology"/>
<evidence type="ECO:0000256" key="3">
    <source>
        <dbReference type="ARBA" id="ARBA00022884"/>
    </source>
</evidence>
<dbReference type="Proteomes" id="UP000754563">
    <property type="component" value="Unassembled WGS sequence"/>
</dbReference>
<feature type="domain" description="RNA-binding S4" evidence="10">
    <location>
        <begin position="90"/>
        <end position="153"/>
    </location>
</feature>
<dbReference type="Gene3D" id="3.10.290.10">
    <property type="entry name" value="RNA-binding S4 domain"/>
    <property type="match status" value="1"/>
</dbReference>
<comment type="subunit">
    <text evidence="7">Part of the 30S ribosomal subunit. Contacts protein S5. The interaction surface between S4 and S5 is involved in control of translational fidelity.</text>
</comment>
<evidence type="ECO:0000259" key="10">
    <source>
        <dbReference type="SMART" id="SM00363"/>
    </source>
</evidence>
<dbReference type="PANTHER" id="PTHR11831:SF4">
    <property type="entry name" value="SMALL RIBOSOMAL SUBUNIT PROTEIN US4M"/>
    <property type="match status" value="1"/>
</dbReference>
<dbReference type="NCBIfam" id="TIGR01017">
    <property type="entry name" value="rpsD_bact"/>
    <property type="match status" value="1"/>
</dbReference>